<dbReference type="EMBL" id="BK014910">
    <property type="protein sequence ID" value="DAD81908.1"/>
    <property type="molecule type" value="Genomic_DNA"/>
</dbReference>
<accession>A0A8S5MI56</accession>
<protein>
    <submittedName>
        <fullName evidence="1">Nucelotide kinase</fullName>
    </submittedName>
</protein>
<dbReference type="GO" id="GO:0016301">
    <property type="term" value="F:kinase activity"/>
    <property type="evidence" value="ECO:0007669"/>
    <property type="project" value="UniProtKB-KW"/>
</dbReference>
<name>A0A8S5MI56_9CAUD</name>
<dbReference type="Pfam" id="PF11753">
    <property type="entry name" value="DUF3310"/>
    <property type="match status" value="1"/>
</dbReference>
<dbReference type="InterPro" id="IPR021739">
    <property type="entry name" value="SaV-like"/>
</dbReference>
<proteinExistence type="predicted"/>
<reference evidence="1" key="1">
    <citation type="journal article" date="2021" name="Proc. Natl. Acad. Sci. U.S.A.">
        <title>A Catalog of Tens of Thousands of Viruses from Human Metagenomes Reveals Hidden Associations with Chronic Diseases.</title>
        <authorList>
            <person name="Tisza M.J."/>
            <person name="Buck C.B."/>
        </authorList>
    </citation>
    <scope>NUCLEOTIDE SEQUENCE</scope>
    <source>
        <strain evidence="1">CtAvK3</strain>
    </source>
</reference>
<keyword evidence="1" id="KW-0808">Transferase</keyword>
<organism evidence="1">
    <name type="scientific">Siphoviridae sp. ctAvK3</name>
    <dbReference type="NCBI Taxonomy" id="2826184"/>
    <lineage>
        <taxon>Viruses</taxon>
        <taxon>Duplodnaviria</taxon>
        <taxon>Heunggongvirae</taxon>
        <taxon>Uroviricota</taxon>
        <taxon>Caudoviricetes</taxon>
    </lineage>
</organism>
<sequence length="83" mass="9637">MTTNKNFDPVDRPQHYNEGKIECIDAIESACIGLDGFEGVCTGNAIKYMWRWKKKAKPAEDVKKSIWYLQRLLKYLEQQPTNA</sequence>
<evidence type="ECO:0000313" key="1">
    <source>
        <dbReference type="EMBL" id="DAD81908.1"/>
    </source>
</evidence>
<keyword evidence="1" id="KW-0418">Kinase</keyword>